<protein>
    <submittedName>
        <fullName evidence="1">Uncharacterized protein</fullName>
    </submittedName>
</protein>
<proteinExistence type="predicted"/>
<reference evidence="1" key="1">
    <citation type="journal article" date="2022" name="Syst. Appl. Microbiol.">
        <title>Natronocalculus amylovorans gen. nov., sp. nov., and Natranaeroarchaeum aerophilus sp. nov., dominant culturable amylolytic natronoarchaea from hypersaline soda lakes in southwestern Siberia.</title>
        <authorList>
            <person name="Sorokin D.Y."/>
            <person name="Elcheninov A.G."/>
            <person name="Khizhniak T.V."/>
            <person name="Koenen M."/>
            <person name="Bale N.J."/>
            <person name="Damste J.S.S."/>
            <person name="Kublanov I.V."/>
        </authorList>
    </citation>
    <scope>NUCLEOTIDE SEQUENCE</scope>
    <source>
        <strain evidence="1">AArc-St2</strain>
    </source>
</reference>
<name>A0AAE3G0U7_9EURY</name>
<comment type="caution">
    <text evidence="1">The sequence shown here is derived from an EMBL/GenBank/DDBJ whole genome shotgun (WGS) entry which is preliminary data.</text>
</comment>
<dbReference type="AlphaFoldDB" id="A0AAE3G0U7"/>
<reference evidence="1" key="2">
    <citation type="submission" date="2022-02" db="EMBL/GenBank/DDBJ databases">
        <authorList>
            <person name="Elcheninov A.G."/>
            <person name="Sorokin D.Y."/>
            <person name="Kublanov I.V."/>
        </authorList>
    </citation>
    <scope>NUCLEOTIDE SEQUENCE</scope>
    <source>
        <strain evidence="1">AArc-St2</strain>
    </source>
</reference>
<dbReference type="Proteomes" id="UP001203207">
    <property type="component" value="Unassembled WGS sequence"/>
</dbReference>
<sequence>MVQYMHQHVFQAFRNPISAFETISPYLKYYPPSDPYFVRAIDSHLHEYTDADIFKTIHVSPDDIEYCSPRFANQWELAGKVVGGEWDLDPVPFEEESFTDGVNASFYRSLEAHFQDEVPWRDTLFVQQVLKRVEQGHKVWTCSTRADVKKKCDRVDRLYERIAENGYRTHEERLDAGINDLKPSRKTRMFQWLKRNTVLKKDEVTVNIARNGTPLRFSGKHRLSIAKIQELDSIPVVVLARHKSWQDIRNRINKEDGAADISSELLDHPDLQDII</sequence>
<dbReference type="EMBL" id="JAKRVX010000009">
    <property type="protein sequence ID" value="MCL9818300.1"/>
    <property type="molecule type" value="Genomic_DNA"/>
</dbReference>
<evidence type="ECO:0000313" key="2">
    <source>
        <dbReference type="Proteomes" id="UP001203207"/>
    </source>
</evidence>
<organism evidence="1 2">
    <name type="scientific">Natronocalculus amylovorans</name>
    <dbReference type="NCBI Taxonomy" id="2917812"/>
    <lineage>
        <taxon>Archaea</taxon>
        <taxon>Methanobacteriati</taxon>
        <taxon>Methanobacteriota</taxon>
        <taxon>Stenosarchaea group</taxon>
        <taxon>Halobacteria</taxon>
        <taxon>Halobacteriales</taxon>
        <taxon>Haloferacaceae</taxon>
        <taxon>Natronocalculus</taxon>
    </lineage>
</organism>
<evidence type="ECO:0000313" key="1">
    <source>
        <dbReference type="EMBL" id="MCL9818300.1"/>
    </source>
</evidence>
<accession>A0AAE3G0U7</accession>
<keyword evidence="2" id="KW-1185">Reference proteome</keyword>
<gene>
    <name evidence="1" type="ORF">AArcSt2_15265</name>
</gene>
<dbReference type="RefSeq" id="WP_250585881.1">
    <property type="nucleotide sequence ID" value="NZ_JAKRVX010000009.1"/>
</dbReference>